<dbReference type="RefSeq" id="WP_175152685.1">
    <property type="nucleotide sequence ID" value="NZ_CADIKK010000033.1"/>
</dbReference>
<evidence type="ECO:0000256" key="2">
    <source>
        <dbReference type="ARBA" id="ARBA00022475"/>
    </source>
</evidence>
<dbReference type="CDD" id="cd01127">
    <property type="entry name" value="TrwB_TraG_TraD_VirD4"/>
    <property type="match status" value="1"/>
</dbReference>
<evidence type="ECO:0000256" key="4">
    <source>
        <dbReference type="ARBA" id="ARBA00022989"/>
    </source>
</evidence>
<dbReference type="Proteomes" id="UP000494365">
    <property type="component" value="Unassembled WGS sequence"/>
</dbReference>
<feature type="region of interest" description="Disordered" evidence="6">
    <location>
        <begin position="425"/>
        <end position="457"/>
    </location>
</feature>
<organism evidence="9 10">
    <name type="scientific">Paraburkholderia ultramafica</name>
    <dbReference type="NCBI Taxonomy" id="1544867"/>
    <lineage>
        <taxon>Bacteria</taxon>
        <taxon>Pseudomonadati</taxon>
        <taxon>Pseudomonadota</taxon>
        <taxon>Betaproteobacteria</taxon>
        <taxon>Burkholderiales</taxon>
        <taxon>Burkholderiaceae</taxon>
        <taxon>Paraburkholderia</taxon>
    </lineage>
</organism>
<reference evidence="9 10" key="1">
    <citation type="submission" date="2020-04" db="EMBL/GenBank/DDBJ databases">
        <authorList>
            <person name="De Canck E."/>
        </authorList>
    </citation>
    <scope>NUCLEOTIDE SEQUENCE [LARGE SCALE GENOMIC DNA]</scope>
    <source>
        <strain evidence="9 10">LMG 28614</strain>
    </source>
</reference>
<accession>A0A6S7BJR2</accession>
<evidence type="ECO:0000259" key="8">
    <source>
        <dbReference type="Pfam" id="PF10412"/>
    </source>
</evidence>
<gene>
    <name evidence="9" type="primary">traD</name>
    <name evidence="9" type="ORF">LMG28614_05684</name>
</gene>
<evidence type="ECO:0000256" key="1">
    <source>
        <dbReference type="ARBA" id="ARBA00004651"/>
    </source>
</evidence>
<evidence type="ECO:0000256" key="6">
    <source>
        <dbReference type="SAM" id="MobiDB-lite"/>
    </source>
</evidence>
<dbReference type="GO" id="GO:0005886">
    <property type="term" value="C:plasma membrane"/>
    <property type="evidence" value="ECO:0007669"/>
    <property type="project" value="UniProtKB-SubCell"/>
</dbReference>
<keyword evidence="2" id="KW-1003">Cell membrane</keyword>
<name>A0A6S7BJR2_9BURK</name>
<dbReference type="Pfam" id="PF10412">
    <property type="entry name" value="TrwB_AAD_bind"/>
    <property type="match status" value="1"/>
</dbReference>
<keyword evidence="3 7" id="KW-0812">Transmembrane</keyword>
<feature type="transmembrane region" description="Helical" evidence="7">
    <location>
        <begin position="53"/>
        <end position="73"/>
    </location>
</feature>
<dbReference type="PANTHER" id="PTHR37937:SF1">
    <property type="entry name" value="CONJUGATIVE TRANSFER: DNA TRANSPORT"/>
    <property type="match status" value="1"/>
</dbReference>
<evidence type="ECO:0000313" key="9">
    <source>
        <dbReference type="EMBL" id="CAB3802733.1"/>
    </source>
</evidence>
<dbReference type="InterPro" id="IPR051539">
    <property type="entry name" value="T4SS-coupling_protein"/>
</dbReference>
<dbReference type="SUPFAM" id="SSF52540">
    <property type="entry name" value="P-loop containing nucleoside triphosphate hydrolases"/>
    <property type="match status" value="1"/>
</dbReference>
<dbReference type="EMBL" id="CADIKK010000033">
    <property type="protein sequence ID" value="CAB3802733.1"/>
    <property type="molecule type" value="Genomic_DNA"/>
</dbReference>
<feature type="domain" description="Type IV secretion system coupling protein TraD DNA-binding" evidence="8">
    <location>
        <begin position="112"/>
        <end position="492"/>
    </location>
</feature>
<feature type="compositionally biased region" description="Low complexity" evidence="6">
    <location>
        <begin position="444"/>
        <end position="455"/>
    </location>
</feature>
<keyword evidence="5 7" id="KW-0472">Membrane</keyword>
<dbReference type="AlphaFoldDB" id="A0A6S7BJR2"/>
<evidence type="ECO:0000256" key="3">
    <source>
        <dbReference type="ARBA" id="ARBA00022692"/>
    </source>
</evidence>
<keyword evidence="4 7" id="KW-1133">Transmembrane helix</keyword>
<dbReference type="InterPro" id="IPR019476">
    <property type="entry name" value="T4SS_TraD_DNA-bd"/>
</dbReference>
<evidence type="ECO:0000256" key="7">
    <source>
        <dbReference type="SAM" id="Phobius"/>
    </source>
</evidence>
<keyword evidence="10" id="KW-1185">Reference proteome</keyword>
<proteinExistence type="predicted"/>
<dbReference type="PANTHER" id="PTHR37937">
    <property type="entry name" value="CONJUGATIVE TRANSFER: DNA TRANSPORT"/>
    <property type="match status" value="1"/>
</dbReference>
<comment type="subcellular location">
    <subcellularLocation>
        <location evidence="1">Cell membrane</location>
        <topology evidence="1">Multi-pass membrane protein</topology>
    </subcellularLocation>
</comment>
<dbReference type="InterPro" id="IPR027417">
    <property type="entry name" value="P-loop_NTPase"/>
</dbReference>
<evidence type="ECO:0000313" key="10">
    <source>
        <dbReference type="Proteomes" id="UP000494365"/>
    </source>
</evidence>
<evidence type="ECO:0000256" key="5">
    <source>
        <dbReference type="ARBA" id="ARBA00023136"/>
    </source>
</evidence>
<dbReference type="Gene3D" id="3.40.50.300">
    <property type="entry name" value="P-loop containing nucleotide triphosphate hydrolases"/>
    <property type="match status" value="2"/>
</dbReference>
<protein>
    <submittedName>
        <fullName evidence="9">Coupling protein TraD</fullName>
    </submittedName>
</protein>
<sequence length="515" mass="57016">MNDIEKRQLSAGIAIVIPVMAWLATVRQTEVIPHEHRAKAIALLILATPHKPLLLSALLAGITLAGLVLWILARVGKTEFEGAPYRKFLRGTRIVSPERLARKTADRKRRHVTVADIPIPVAAEKLHVLIGGGTGTGKSTIFRELALGAVLRRDRIICLDPNGDMMSKFWREGDVILNPYDARTAGWSFFNEIRADYDFHRYAMSIVPVGKTADAEEWAGYARLLLRETARKLSLLGQPSIRELFRWTTITPPGELQEFLTGTLAESLFAGSSEASKALTSARFLLSDKLPEHVTMPGGEFSLRTWLEDRDGGNLWITWREDMAPALKPLISAWIDALFVSILSMPEDSDRRIWAFIDELASLEKLASLEPALTKGRKHGLRVVAGLQSTAQLDDIYGRDTAKTLRSCFSSLAVLRISKSDPATAEDFSKSLGEHEVERDRTSRNVSTSSSTSGTQAIVERERVVTASQLTSLPDLSGYLAIVGDTPIARFKTRYRPYKVQVPAFVERKAGGFGE</sequence>
<feature type="compositionally biased region" description="Basic and acidic residues" evidence="6">
    <location>
        <begin position="427"/>
        <end position="443"/>
    </location>
</feature>